<dbReference type="Proteomes" id="UP000240883">
    <property type="component" value="Unassembled WGS sequence"/>
</dbReference>
<evidence type="ECO:0000313" key="7">
    <source>
        <dbReference type="Proteomes" id="UP000240883"/>
    </source>
</evidence>
<name>A0A2T2P1W3_CORCC</name>
<dbReference type="PROSITE" id="PS50850">
    <property type="entry name" value="MFS"/>
    <property type="match status" value="1"/>
</dbReference>
<evidence type="ECO:0000256" key="4">
    <source>
        <dbReference type="SAM" id="Phobius"/>
    </source>
</evidence>
<comment type="similarity">
    <text evidence="2">Belongs to the major facilitator superfamily. Monocarboxylate porter (TC 2.A.1.13) family.</text>
</comment>
<keyword evidence="4" id="KW-0812">Transmembrane</keyword>
<feature type="transmembrane region" description="Helical" evidence="4">
    <location>
        <begin position="144"/>
        <end position="167"/>
    </location>
</feature>
<dbReference type="InterPro" id="IPR050327">
    <property type="entry name" value="Proton-linked_MCT"/>
</dbReference>
<dbReference type="InterPro" id="IPR036259">
    <property type="entry name" value="MFS_trans_sf"/>
</dbReference>
<comment type="subcellular location">
    <subcellularLocation>
        <location evidence="1">Membrane</location>
        <topology evidence="1">Multi-pass membrane protein</topology>
    </subcellularLocation>
</comment>
<evidence type="ECO:0000256" key="1">
    <source>
        <dbReference type="ARBA" id="ARBA00004141"/>
    </source>
</evidence>
<dbReference type="AlphaFoldDB" id="A0A2T2P1W3"/>
<organism evidence="6 7">
    <name type="scientific">Corynespora cassiicola Philippines</name>
    <dbReference type="NCBI Taxonomy" id="1448308"/>
    <lineage>
        <taxon>Eukaryota</taxon>
        <taxon>Fungi</taxon>
        <taxon>Dikarya</taxon>
        <taxon>Ascomycota</taxon>
        <taxon>Pezizomycotina</taxon>
        <taxon>Dothideomycetes</taxon>
        <taxon>Pleosporomycetidae</taxon>
        <taxon>Pleosporales</taxon>
        <taxon>Corynesporascaceae</taxon>
        <taxon>Corynespora</taxon>
    </lineage>
</organism>
<dbReference type="Pfam" id="PF07690">
    <property type="entry name" value="MFS_1"/>
    <property type="match status" value="1"/>
</dbReference>
<feature type="compositionally biased region" description="Basic and acidic residues" evidence="3">
    <location>
        <begin position="63"/>
        <end position="78"/>
    </location>
</feature>
<dbReference type="PANTHER" id="PTHR11360">
    <property type="entry name" value="MONOCARBOXYLATE TRANSPORTER"/>
    <property type="match status" value="1"/>
</dbReference>
<evidence type="ECO:0000256" key="3">
    <source>
        <dbReference type="SAM" id="MobiDB-lite"/>
    </source>
</evidence>
<dbReference type="PANTHER" id="PTHR11360:SF177">
    <property type="entry name" value="RIBOFLAVIN TRANSPORTER MCH5"/>
    <property type="match status" value="1"/>
</dbReference>
<feature type="transmembrane region" description="Helical" evidence="4">
    <location>
        <begin position="263"/>
        <end position="285"/>
    </location>
</feature>
<dbReference type="GO" id="GO:0022857">
    <property type="term" value="F:transmembrane transporter activity"/>
    <property type="evidence" value="ECO:0007669"/>
    <property type="project" value="InterPro"/>
</dbReference>
<feature type="region of interest" description="Disordered" evidence="3">
    <location>
        <begin position="1"/>
        <end position="95"/>
    </location>
</feature>
<accession>A0A2T2P1W3</accession>
<dbReference type="OrthoDB" id="410267at2759"/>
<feature type="transmembrane region" description="Helical" evidence="4">
    <location>
        <begin position="473"/>
        <end position="494"/>
    </location>
</feature>
<feature type="transmembrane region" description="Helical" evidence="4">
    <location>
        <begin position="410"/>
        <end position="432"/>
    </location>
</feature>
<dbReference type="EMBL" id="KZ678130">
    <property type="protein sequence ID" value="PSN71642.1"/>
    <property type="molecule type" value="Genomic_DNA"/>
</dbReference>
<feature type="transmembrane region" description="Helical" evidence="4">
    <location>
        <begin position="104"/>
        <end position="132"/>
    </location>
</feature>
<dbReference type="InterPro" id="IPR020846">
    <property type="entry name" value="MFS_dom"/>
</dbReference>
<reference evidence="6 7" key="1">
    <citation type="journal article" date="2018" name="Front. Microbiol.">
        <title>Genome-Wide Analysis of Corynespora cassiicola Leaf Fall Disease Putative Effectors.</title>
        <authorList>
            <person name="Lopez D."/>
            <person name="Ribeiro S."/>
            <person name="Label P."/>
            <person name="Fumanal B."/>
            <person name="Venisse J.S."/>
            <person name="Kohler A."/>
            <person name="de Oliveira R.R."/>
            <person name="Labutti K."/>
            <person name="Lipzen A."/>
            <person name="Lail K."/>
            <person name="Bauer D."/>
            <person name="Ohm R.A."/>
            <person name="Barry K.W."/>
            <person name="Spatafora J."/>
            <person name="Grigoriev I.V."/>
            <person name="Martin F.M."/>
            <person name="Pujade-Renaud V."/>
        </authorList>
    </citation>
    <scope>NUCLEOTIDE SEQUENCE [LARGE SCALE GENOMIC DNA]</scope>
    <source>
        <strain evidence="6 7">Philippines</strain>
    </source>
</reference>
<keyword evidence="4" id="KW-0472">Membrane</keyword>
<feature type="domain" description="Major facilitator superfamily (MFS) profile" evidence="5">
    <location>
        <begin position="306"/>
        <end position="508"/>
    </location>
</feature>
<feature type="transmembrane region" description="Helical" evidence="4">
    <location>
        <begin position="340"/>
        <end position="359"/>
    </location>
</feature>
<dbReference type="Gene3D" id="1.20.1250.20">
    <property type="entry name" value="MFS general substrate transporter like domains"/>
    <property type="match status" value="1"/>
</dbReference>
<feature type="transmembrane region" description="Helical" evidence="4">
    <location>
        <begin position="306"/>
        <end position="328"/>
    </location>
</feature>
<dbReference type="CDD" id="cd17352">
    <property type="entry name" value="MFS_MCT_SLC16"/>
    <property type="match status" value="1"/>
</dbReference>
<proteinExistence type="inferred from homology"/>
<evidence type="ECO:0000313" key="6">
    <source>
        <dbReference type="EMBL" id="PSN71642.1"/>
    </source>
</evidence>
<keyword evidence="4" id="KW-1133">Transmembrane helix</keyword>
<dbReference type="InterPro" id="IPR011701">
    <property type="entry name" value="MFS"/>
</dbReference>
<feature type="transmembrane region" description="Helical" evidence="4">
    <location>
        <begin position="444"/>
        <end position="467"/>
    </location>
</feature>
<evidence type="ECO:0000256" key="2">
    <source>
        <dbReference type="ARBA" id="ARBA00006727"/>
    </source>
</evidence>
<evidence type="ECO:0000259" key="5">
    <source>
        <dbReference type="PROSITE" id="PS50850"/>
    </source>
</evidence>
<keyword evidence="7" id="KW-1185">Reference proteome</keyword>
<feature type="transmembrane region" description="Helical" evidence="4">
    <location>
        <begin position="174"/>
        <end position="197"/>
    </location>
</feature>
<sequence length="508" mass="54607">MSTEPKGSTPGPIEHHHHNNLTRVNTFPSVEFTIPPSDPPLEKVVSKCGPRQTRCDDAPAPEKYPRSEEHAGDARDEENQSVTSNNDGDDGDDQVTYPEGGLQAWLVVLGSFFGAFVGFGMMNTVGIFHSYIGEHQLREYNESTIGWIFSVYVFLSFFCGVQIGPIFDAYGPRLLVLAGSISISASMLLLGLCTRYWHFLVVFGVLGGTGTSLIFTPAFSAVAHFFLAKRGNATGIAAAGGSLGGIIFPLMLQELFPRVGFAWATRILGFIFVACCAVAVALIRSRLPPKPGQSVVPDLRIFRDPAYLLLTLGIYFMEWALFVPITYLPSFALSTGAMDAAFSYQLIAIMNAGSCLGRWAPGYVADKLGRFNSMIAALVLCTATTATLWLPASILTPHTAAEATAVKALSIVYALVFGFASGSNISLTPVCVGQLCSTSEYGRYFATCYTIVSFGTLTGIPIAGALIQAAGSQFWGVVIWTGLCYVVSLLCFICGRACRVGWKLGVKF</sequence>
<feature type="transmembrane region" description="Helical" evidence="4">
    <location>
        <begin position="371"/>
        <end position="390"/>
    </location>
</feature>
<dbReference type="SUPFAM" id="SSF103473">
    <property type="entry name" value="MFS general substrate transporter"/>
    <property type="match status" value="1"/>
</dbReference>
<gene>
    <name evidence="6" type="ORF">BS50DRAFT_232556</name>
</gene>
<feature type="transmembrane region" description="Helical" evidence="4">
    <location>
        <begin position="233"/>
        <end position="251"/>
    </location>
</feature>
<feature type="transmembrane region" description="Helical" evidence="4">
    <location>
        <begin position="203"/>
        <end position="226"/>
    </location>
</feature>
<protein>
    <submittedName>
        <fullName evidence="6">MFS monocarboxylate transporter-like protein</fullName>
    </submittedName>
</protein>
<dbReference type="GO" id="GO:0016020">
    <property type="term" value="C:membrane"/>
    <property type="evidence" value="ECO:0007669"/>
    <property type="project" value="UniProtKB-SubCell"/>
</dbReference>